<dbReference type="GO" id="GO:0051087">
    <property type="term" value="F:protein-folding chaperone binding"/>
    <property type="evidence" value="ECO:0000318"/>
    <property type="project" value="GO_Central"/>
</dbReference>
<reference evidence="3 4" key="1">
    <citation type="journal article" date="2007" name="Science">
        <title>Sea anemone genome reveals ancestral eumetazoan gene repertoire and genomic organization.</title>
        <authorList>
            <person name="Putnam N.H."/>
            <person name="Srivastava M."/>
            <person name="Hellsten U."/>
            <person name="Dirks B."/>
            <person name="Chapman J."/>
            <person name="Salamov A."/>
            <person name="Terry A."/>
            <person name="Shapiro H."/>
            <person name="Lindquist E."/>
            <person name="Kapitonov V.V."/>
            <person name="Jurka J."/>
            <person name="Genikhovich G."/>
            <person name="Grigoriev I.V."/>
            <person name="Lucas S.M."/>
            <person name="Steele R.E."/>
            <person name="Finnerty J.R."/>
            <person name="Technau U."/>
            <person name="Martindale M.Q."/>
            <person name="Rokhsar D.S."/>
        </authorList>
    </citation>
    <scope>NUCLEOTIDE SEQUENCE [LARGE SCALE GENOMIC DNA]</scope>
    <source>
        <strain evidence="4">CH2 X CH6</strain>
    </source>
</reference>
<protein>
    <recommendedName>
        <fullName evidence="2">J domain-containing protein</fullName>
    </recommendedName>
</protein>
<dbReference type="Gene3D" id="2.60.260.20">
    <property type="entry name" value="Urease metallochaperone UreE, N-terminal domain"/>
    <property type="match status" value="2"/>
</dbReference>
<dbReference type="PROSITE" id="PS50076">
    <property type="entry name" value="DNAJ_2"/>
    <property type="match status" value="1"/>
</dbReference>
<dbReference type="CDD" id="cd10747">
    <property type="entry name" value="DnaJ_C"/>
    <property type="match status" value="1"/>
</dbReference>
<dbReference type="GO" id="GO:0005829">
    <property type="term" value="C:cytosol"/>
    <property type="evidence" value="ECO:0000318"/>
    <property type="project" value="GO_Central"/>
</dbReference>
<dbReference type="GO" id="GO:0000122">
    <property type="term" value="P:negative regulation of transcription by RNA polymerase II"/>
    <property type="evidence" value="ECO:0000318"/>
    <property type="project" value="GO_Central"/>
</dbReference>
<keyword evidence="1" id="KW-0143">Chaperone</keyword>
<dbReference type="GO" id="GO:0006457">
    <property type="term" value="P:protein folding"/>
    <property type="evidence" value="ECO:0007669"/>
    <property type="project" value="InterPro"/>
</dbReference>
<dbReference type="Pfam" id="PF00226">
    <property type="entry name" value="DnaJ"/>
    <property type="match status" value="1"/>
</dbReference>
<dbReference type="STRING" id="45351.A7SC40"/>
<dbReference type="InParanoid" id="A7SC40"/>
<organism evidence="3 4">
    <name type="scientific">Nematostella vectensis</name>
    <name type="common">Starlet sea anemone</name>
    <dbReference type="NCBI Taxonomy" id="45351"/>
    <lineage>
        <taxon>Eukaryota</taxon>
        <taxon>Metazoa</taxon>
        <taxon>Cnidaria</taxon>
        <taxon>Anthozoa</taxon>
        <taxon>Hexacorallia</taxon>
        <taxon>Actiniaria</taxon>
        <taxon>Edwardsiidae</taxon>
        <taxon>Nematostella</taxon>
    </lineage>
</organism>
<dbReference type="Proteomes" id="UP000001593">
    <property type="component" value="Unassembled WGS sequence"/>
</dbReference>
<dbReference type="CDD" id="cd06257">
    <property type="entry name" value="DnaJ"/>
    <property type="match status" value="1"/>
</dbReference>
<dbReference type="InterPro" id="IPR008971">
    <property type="entry name" value="HSP40/DnaJ_pept-bd"/>
</dbReference>
<evidence type="ECO:0000256" key="1">
    <source>
        <dbReference type="ARBA" id="ARBA00023186"/>
    </source>
</evidence>
<evidence type="ECO:0000313" key="4">
    <source>
        <dbReference type="Proteomes" id="UP000001593"/>
    </source>
</evidence>
<dbReference type="GO" id="GO:0051082">
    <property type="term" value="F:unfolded protein binding"/>
    <property type="evidence" value="ECO:0000318"/>
    <property type="project" value="GO_Central"/>
</dbReference>
<dbReference type="SUPFAM" id="SSF46565">
    <property type="entry name" value="Chaperone J-domain"/>
    <property type="match status" value="1"/>
</dbReference>
<evidence type="ECO:0000313" key="3">
    <source>
        <dbReference type="EMBL" id="EDO38741.1"/>
    </source>
</evidence>
<dbReference type="SMART" id="SM00271">
    <property type="entry name" value="DnaJ"/>
    <property type="match status" value="1"/>
</dbReference>
<dbReference type="SUPFAM" id="SSF49493">
    <property type="entry name" value="HSP40/DnaJ peptide-binding domain"/>
    <property type="match status" value="2"/>
</dbReference>
<dbReference type="PANTHER" id="PTHR24078">
    <property type="entry name" value="DNAJ HOMOLOG SUBFAMILY C MEMBER"/>
    <property type="match status" value="1"/>
</dbReference>
<name>A7SC40_NEMVE</name>
<dbReference type="Pfam" id="PF01556">
    <property type="entry name" value="DnaJ_C"/>
    <property type="match status" value="1"/>
</dbReference>
<dbReference type="InterPro" id="IPR002939">
    <property type="entry name" value="DnaJ_C"/>
</dbReference>
<gene>
    <name evidence="3" type="ORF">NEMVEDRAFT_v1g209987</name>
</gene>
<dbReference type="PhylomeDB" id="A7SC40"/>
<dbReference type="AlphaFoldDB" id="A7SC40"/>
<dbReference type="FunFam" id="1.10.287.110:FF:000175">
    <property type="entry name" value="GM22099"/>
    <property type="match status" value="1"/>
</dbReference>
<sequence length="325" mass="36602">MGRNYYAILGVPRNASDDDIKKAYRRQALIFHPDKNKNSGAEEKFKEISEAYKVLTDPRQRDIFDMYGEEGLKGTSDSPFGGPCGGFGFSFSEDPMKIFAEVFRDEEPFKETGNFSSYSTGQKGFGFEGMDFGPGPDPFKKEGPIQEPAVEKILPVSLEELYIGSVRKLRINHQVLSMNNEYIREDKILQIEVKPGWKAGTKITFPREGDMKPGIIASDIIFIIADKPHQFFKRDSENNLIYVSKLTLKDALVGCVIQVPTIDGRVLSIQVNEVIRPGMQKRIQGEGLPLSKNPIERADLIVTFEVEFPTNLTGEQREYLASLPF</sequence>
<dbReference type="FunFam" id="2.60.260.20:FF:000002">
    <property type="entry name" value="Dnaj homolog subfamily b member"/>
    <property type="match status" value="1"/>
</dbReference>
<dbReference type="PRINTS" id="PR00625">
    <property type="entry name" value="JDOMAIN"/>
</dbReference>
<accession>A7SC40</accession>
<dbReference type="EMBL" id="DS469620">
    <property type="protein sequence ID" value="EDO38741.1"/>
    <property type="molecule type" value="Genomic_DNA"/>
</dbReference>
<dbReference type="eggNOG" id="KOG0714">
    <property type="taxonomic scope" value="Eukaryota"/>
</dbReference>
<dbReference type="PANTHER" id="PTHR24078:SF571">
    <property type="entry name" value="J DOMAIN-CONTAINING PROTEIN"/>
    <property type="match status" value="1"/>
</dbReference>
<evidence type="ECO:0000259" key="2">
    <source>
        <dbReference type="PROSITE" id="PS50076"/>
    </source>
</evidence>
<dbReference type="OMA" id="LWIEVKP"/>
<dbReference type="InterPro" id="IPR051339">
    <property type="entry name" value="DnaJ_subfamily_B"/>
</dbReference>
<keyword evidence="4" id="KW-1185">Reference proteome</keyword>
<dbReference type="HOGENOM" id="CLU_017633_0_0_1"/>
<dbReference type="FunFam" id="2.60.260.20:FF:000006">
    <property type="entry name" value="DnaJ subfamily B member 13"/>
    <property type="match status" value="1"/>
</dbReference>
<proteinExistence type="predicted"/>
<dbReference type="InterPro" id="IPR001623">
    <property type="entry name" value="DnaJ_domain"/>
</dbReference>
<dbReference type="Gene3D" id="1.10.287.110">
    <property type="entry name" value="DnaJ domain"/>
    <property type="match status" value="1"/>
</dbReference>
<feature type="domain" description="J" evidence="2">
    <location>
        <begin position="4"/>
        <end position="68"/>
    </location>
</feature>
<dbReference type="InterPro" id="IPR036869">
    <property type="entry name" value="J_dom_sf"/>
</dbReference>